<evidence type="ECO:0000256" key="4">
    <source>
        <dbReference type="ARBA" id="ARBA00023002"/>
    </source>
</evidence>
<feature type="domain" description="Reductase C-terminal" evidence="6">
    <location>
        <begin position="322"/>
        <end position="390"/>
    </location>
</feature>
<dbReference type="GO" id="GO:0051213">
    <property type="term" value="F:dioxygenase activity"/>
    <property type="evidence" value="ECO:0007669"/>
    <property type="project" value="UniProtKB-KW"/>
</dbReference>
<name>A0A1B1KG77_RHOOP</name>
<dbReference type="Gene3D" id="3.50.50.60">
    <property type="entry name" value="FAD/NAD(P)-binding domain"/>
    <property type="match status" value="2"/>
</dbReference>
<dbReference type="SUPFAM" id="SSF51905">
    <property type="entry name" value="FAD/NAD(P)-binding domain"/>
    <property type="match status" value="2"/>
</dbReference>
<evidence type="ECO:0000259" key="5">
    <source>
        <dbReference type="Pfam" id="PF07992"/>
    </source>
</evidence>
<evidence type="ECO:0000256" key="2">
    <source>
        <dbReference type="ARBA" id="ARBA00022630"/>
    </source>
</evidence>
<organism evidence="7 8">
    <name type="scientific">Rhodococcus opacus</name>
    <name type="common">Nocardia opaca</name>
    <dbReference type="NCBI Taxonomy" id="37919"/>
    <lineage>
        <taxon>Bacteria</taxon>
        <taxon>Bacillati</taxon>
        <taxon>Actinomycetota</taxon>
        <taxon>Actinomycetes</taxon>
        <taxon>Mycobacteriales</taxon>
        <taxon>Nocardiaceae</taxon>
        <taxon>Rhodococcus</taxon>
    </lineage>
</organism>
<dbReference type="PRINTS" id="PR00368">
    <property type="entry name" value="FADPNR"/>
</dbReference>
<protein>
    <submittedName>
        <fullName evidence="7">Phthalate 3,4-dioxygenase ferredoxin reductase subunit</fullName>
        <ecNumber evidence="7">1.18.1.3</ecNumber>
    </submittedName>
</protein>
<dbReference type="InterPro" id="IPR016156">
    <property type="entry name" value="FAD/NAD-linked_Rdtase_dimer_sf"/>
</dbReference>
<keyword evidence="7" id="KW-0223">Dioxygenase</keyword>
<dbReference type="GO" id="GO:0008860">
    <property type="term" value="F:ferredoxin-NAD+ reductase activity"/>
    <property type="evidence" value="ECO:0007669"/>
    <property type="project" value="UniProtKB-EC"/>
</dbReference>
<dbReference type="PATRIC" id="fig|37919.13.peg.7364"/>
<sequence>MPESTTVIVGASIGGVRTAQALRSEGYSGAIVLIGAEGELPYDKPPLSKSILAGDSTMAEITLLTTEQARELDLELRLGQPAIRLSTANRDVELADGTRVAFDNLVLATGARARPSPWGTPNGLHVIRTAADARALRRHFGTTDHLVIIGGGFIGAETAATAVELGMRVTLVDPEPVPMARVMGAEIGELFIDLHRRRGVDTRFGVGVESVHGEHGSFAIGLSDGSTLAADTVVVGIGAIPNDDWLESSGLEVSNGVVCDVYCRAIGHDNIYAVGDVCRFDNTRRGGSTRFEHWTNAVEQAVVVARNIARPDEKMRHEPVEYVWSDQYDWKIQTVGLAGSSTHTVIGEVTNKAKFAVCYPDEKGRLTGVVVVNWPKALVTARKAIALGVEYVEFAERLEAMTVSARTTVKETT</sequence>
<dbReference type="Pfam" id="PF14759">
    <property type="entry name" value="Reductase_C"/>
    <property type="match status" value="1"/>
</dbReference>
<evidence type="ECO:0000259" key="6">
    <source>
        <dbReference type="Pfam" id="PF14759"/>
    </source>
</evidence>
<dbReference type="GO" id="GO:0016651">
    <property type="term" value="F:oxidoreductase activity, acting on NAD(P)H"/>
    <property type="evidence" value="ECO:0007669"/>
    <property type="project" value="TreeGrafter"/>
</dbReference>
<dbReference type="Proteomes" id="UP000186108">
    <property type="component" value="Chromosome"/>
</dbReference>
<evidence type="ECO:0000313" key="7">
    <source>
        <dbReference type="EMBL" id="ANS31611.1"/>
    </source>
</evidence>
<dbReference type="PANTHER" id="PTHR43557:SF2">
    <property type="entry name" value="RIESKE DOMAIN-CONTAINING PROTEIN-RELATED"/>
    <property type="match status" value="1"/>
</dbReference>
<keyword evidence="2" id="KW-0285">Flavoprotein</keyword>
<dbReference type="InterPro" id="IPR050446">
    <property type="entry name" value="FAD-oxidoreductase/Apoptosis"/>
</dbReference>
<dbReference type="InterPro" id="IPR023753">
    <property type="entry name" value="FAD/NAD-binding_dom"/>
</dbReference>
<keyword evidence="4 7" id="KW-0560">Oxidoreductase</keyword>
<evidence type="ECO:0000256" key="1">
    <source>
        <dbReference type="ARBA" id="ARBA00001974"/>
    </source>
</evidence>
<proteinExistence type="predicted"/>
<reference evidence="7 8" key="1">
    <citation type="submission" date="2014-07" db="EMBL/GenBank/DDBJ databases">
        <authorList>
            <person name="Zhang J.E."/>
            <person name="Yang H."/>
            <person name="Guo J."/>
            <person name="Deng Z."/>
            <person name="Luo H."/>
            <person name="Luo M."/>
            <person name="Zhao B."/>
        </authorList>
    </citation>
    <scope>NUCLEOTIDE SEQUENCE [LARGE SCALE GENOMIC DNA]</scope>
    <source>
        <strain evidence="7 8">1CP</strain>
    </source>
</reference>
<dbReference type="RefSeq" id="WP_065492706.1">
    <property type="nucleotide sequence ID" value="NZ_CP009111.1"/>
</dbReference>
<dbReference type="InterPro" id="IPR028202">
    <property type="entry name" value="Reductase_C"/>
</dbReference>
<dbReference type="PANTHER" id="PTHR43557">
    <property type="entry name" value="APOPTOSIS-INDUCING FACTOR 1"/>
    <property type="match status" value="1"/>
</dbReference>
<dbReference type="PRINTS" id="PR00411">
    <property type="entry name" value="PNDRDTASEI"/>
</dbReference>
<dbReference type="GO" id="GO:0005737">
    <property type="term" value="C:cytoplasm"/>
    <property type="evidence" value="ECO:0007669"/>
    <property type="project" value="TreeGrafter"/>
</dbReference>
<dbReference type="Gene3D" id="3.30.390.30">
    <property type="match status" value="1"/>
</dbReference>
<dbReference type="EMBL" id="CP009111">
    <property type="protein sequence ID" value="ANS31611.1"/>
    <property type="molecule type" value="Genomic_DNA"/>
</dbReference>
<keyword evidence="3" id="KW-0274">FAD</keyword>
<feature type="domain" description="FAD/NAD(P)-binding" evidence="5">
    <location>
        <begin position="6"/>
        <end position="301"/>
    </location>
</feature>
<dbReference type="AlphaFoldDB" id="A0A1B1KG77"/>
<evidence type="ECO:0000256" key="3">
    <source>
        <dbReference type="ARBA" id="ARBA00022827"/>
    </source>
</evidence>
<dbReference type="SUPFAM" id="SSF55424">
    <property type="entry name" value="FAD/NAD-linked reductases, dimerisation (C-terminal) domain"/>
    <property type="match status" value="1"/>
</dbReference>
<accession>A0A1B1KG77</accession>
<evidence type="ECO:0000313" key="8">
    <source>
        <dbReference type="Proteomes" id="UP000186108"/>
    </source>
</evidence>
<comment type="cofactor">
    <cofactor evidence="1">
        <name>FAD</name>
        <dbReference type="ChEBI" id="CHEBI:57692"/>
    </cofactor>
</comment>
<gene>
    <name evidence="7" type="primary">padAd1</name>
    <name evidence="7" type="ORF">R1CP_35015</name>
</gene>
<dbReference type="EC" id="1.18.1.3" evidence="7"/>
<dbReference type="InterPro" id="IPR036188">
    <property type="entry name" value="FAD/NAD-bd_sf"/>
</dbReference>
<dbReference type="Pfam" id="PF07992">
    <property type="entry name" value="Pyr_redox_2"/>
    <property type="match status" value="1"/>
</dbReference>